<dbReference type="AlphaFoldDB" id="A0A9W9IKZ6"/>
<proteinExistence type="predicted"/>
<keyword evidence="2" id="KW-1185">Reference proteome</keyword>
<dbReference type="EMBL" id="JAPQKO010000002">
    <property type="protein sequence ID" value="KAJ5180048.1"/>
    <property type="molecule type" value="Genomic_DNA"/>
</dbReference>
<sequence>MCLLKILDHTGSSGCGHIYVTGVEQCYTSRCRPDGSLCIYPKHRRIVPNTGTYGDYVRWFVPGHSKVAGQCPECWATKGPRSDALG</sequence>
<reference evidence="1" key="1">
    <citation type="submission" date="2022-11" db="EMBL/GenBank/DDBJ databases">
        <authorList>
            <person name="Petersen C."/>
        </authorList>
    </citation>
    <scope>NUCLEOTIDE SEQUENCE</scope>
    <source>
        <strain evidence="1">IBT 21917</strain>
    </source>
</reference>
<dbReference type="Proteomes" id="UP001146351">
    <property type="component" value="Unassembled WGS sequence"/>
</dbReference>
<accession>A0A9W9IKZ6</accession>
<name>A0A9W9IKZ6_9EURO</name>
<comment type="caution">
    <text evidence="1">The sequence shown here is derived from an EMBL/GenBank/DDBJ whole genome shotgun (WGS) entry which is preliminary data.</text>
</comment>
<gene>
    <name evidence="1" type="ORF">N7492_003258</name>
</gene>
<protein>
    <submittedName>
        <fullName evidence="1">Uncharacterized protein</fullName>
    </submittedName>
</protein>
<evidence type="ECO:0000313" key="1">
    <source>
        <dbReference type="EMBL" id="KAJ5180048.1"/>
    </source>
</evidence>
<organism evidence="1 2">
    <name type="scientific">Penicillium capsulatum</name>
    <dbReference type="NCBI Taxonomy" id="69766"/>
    <lineage>
        <taxon>Eukaryota</taxon>
        <taxon>Fungi</taxon>
        <taxon>Dikarya</taxon>
        <taxon>Ascomycota</taxon>
        <taxon>Pezizomycotina</taxon>
        <taxon>Eurotiomycetes</taxon>
        <taxon>Eurotiomycetidae</taxon>
        <taxon>Eurotiales</taxon>
        <taxon>Aspergillaceae</taxon>
        <taxon>Penicillium</taxon>
    </lineage>
</organism>
<reference evidence="1" key="2">
    <citation type="journal article" date="2023" name="IMA Fungus">
        <title>Comparative genomic study of the Penicillium genus elucidates a diverse pangenome and 15 lateral gene transfer events.</title>
        <authorList>
            <person name="Petersen C."/>
            <person name="Sorensen T."/>
            <person name="Nielsen M.R."/>
            <person name="Sondergaard T.E."/>
            <person name="Sorensen J.L."/>
            <person name="Fitzpatrick D.A."/>
            <person name="Frisvad J.C."/>
            <person name="Nielsen K.L."/>
        </authorList>
    </citation>
    <scope>NUCLEOTIDE SEQUENCE</scope>
    <source>
        <strain evidence="1">IBT 21917</strain>
    </source>
</reference>
<evidence type="ECO:0000313" key="2">
    <source>
        <dbReference type="Proteomes" id="UP001146351"/>
    </source>
</evidence>